<dbReference type="AlphaFoldDB" id="A0A396HN88"/>
<accession>A0A396HN88</accession>
<gene>
    <name evidence="1" type="ORF">MtrunA17_Chr5g0401561</name>
</gene>
<reference evidence="2" key="1">
    <citation type="journal article" date="2018" name="Nat. Plants">
        <title>Whole-genome landscape of Medicago truncatula symbiotic genes.</title>
        <authorList>
            <person name="Pecrix Y."/>
            <person name="Staton S.E."/>
            <person name="Sallet E."/>
            <person name="Lelandais-Briere C."/>
            <person name="Moreau S."/>
            <person name="Carrere S."/>
            <person name="Blein T."/>
            <person name="Jardinaud M.F."/>
            <person name="Latrasse D."/>
            <person name="Zouine M."/>
            <person name="Zahm M."/>
            <person name="Kreplak J."/>
            <person name="Mayjonade B."/>
            <person name="Satge C."/>
            <person name="Perez M."/>
            <person name="Cauet S."/>
            <person name="Marande W."/>
            <person name="Chantry-Darmon C."/>
            <person name="Lopez-Roques C."/>
            <person name="Bouchez O."/>
            <person name="Berard A."/>
            <person name="Debelle F."/>
            <person name="Munos S."/>
            <person name="Bendahmane A."/>
            <person name="Berges H."/>
            <person name="Niebel A."/>
            <person name="Buitink J."/>
            <person name="Frugier F."/>
            <person name="Benhamed M."/>
            <person name="Crespi M."/>
            <person name="Gouzy J."/>
            <person name="Gamas P."/>
        </authorList>
    </citation>
    <scope>NUCLEOTIDE SEQUENCE [LARGE SCALE GENOMIC DNA]</scope>
    <source>
        <strain evidence="2">cv. Jemalong A17</strain>
    </source>
</reference>
<proteinExistence type="predicted"/>
<protein>
    <submittedName>
        <fullName evidence="1">Uncharacterized protein</fullName>
    </submittedName>
</protein>
<organism evidence="1 2">
    <name type="scientific">Medicago truncatula</name>
    <name type="common">Barrel medic</name>
    <name type="synonym">Medicago tribuloides</name>
    <dbReference type="NCBI Taxonomy" id="3880"/>
    <lineage>
        <taxon>Eukaryota</taxon>
        <taxon>Viridiplantae</taxon>
        <taxon>Streptophyta</taxon>
        <taxon>Embryophyta</taxon>
        <taxon>Tracheophyta</taxon>
        <taxon>Spermatophyta</taxon>
        <taxon>Magnoliopsida</taxon>
        <taxon>eudicotyledons</taxon>
        <taxon>Gunneridae</taxon>
        <taxon>Pentapetalae</taxon>
        <taxon>rosids</taxon>
        <taxon>fabids</taxon>
        <taxon>Fabales</taxon>
        <taxon>Fabaceae</taxon>
        <taxon>Papilionoideae</taxon>
        <taxon>50 kb inversion clade</taxon>
        <taxon>NPAAA clade</taxon>
        <taxon>Hologalegina</taxon>
        <taxon>IRL clade</taxon>
        <taxon>Trifolieae</taxon>
        <taxon>Medicago</taxon>
    </lineage>
</organism>
<dbReference type="Proteomes" id="UP000265566">
    <property type="component" value="Chromosome 5"/>
</dbReference>
<name>A0A396HN88_MEDTR</name>
<evidence type="ECO:0000313" key="1">
    <source>
        <dbReference type="EMBL" id="RHN53961.1"/>
    </source>
</evidence>
<sequence length="74" mass="8564">MTVFAISKVLWHLKRISIQQPVSQYRIKNVSSPFIVWKVTDNFGLSQNHGCVRTKSRIKLLAALVHPHNRVTRL</sequence>
<dbReference type="Gramene" id="rna28936">
    <property type="protein sequence ID" value="RHN53961.1"/>
    <property type="gene ID" value="gene28936"/>
</dbReference>
<dbReference type="EMBL" id="PSQE01000005">
    <property type="protein sequence ID" value="RHN53961.1"/>
    <property type="molecule type" value="Genomic_DNA"/>
</dbReference>
<comment type="caution">
    <text evidence="1">The sequence shown here is derived from an EMBL/GenBank/DDBJ whole genome shotgun (WGS) entry which is preliminary data.</text>
</comment>
<evidence type="ECO:0000313" key="2">
    <source>
        <dbReference type="Proteomes" id="UP000265566"/>
    </source>
</evidence>